<dbReference type="EMBL" id="CP059066">
    <property type="protein sequence ID" value="QSQ09837.1"/>
    <property type="molecule type" value="Genomic_DNA"/>
</dbReference>
<keyword evidence="2" id="KW-0963">Cytoplasm</keyword>
<dbReference type="InterPro" id="IPR008513">
    <property type="entry name" value="tRNA(Met)_cyd_acetate_ligase"/>
</dbReference>
<dbReference type="AlphaFoldDB" id="A0A8A0RR20"/>
<dbReference type="GO" id="GO:0000049">
    <property type="term" value="F:tRNA binding"/>
    <property type="evidence" value="ECO:0007669"/>
    <property type="project" value="UniProtKB-KW"/>
</dbReference>
<dbReference type="InterPro" id="IPR014729">
    <property type="entry name" value="Rossmann-like_a/b/a_fold"/>
</dbReference>
<keyword evidence="2" id="KW-0694">RNA-binding</keyword>
<dbReference type="NCBIfam" id="NF010191">
    <property type="entry name" value="PRK13670.1"/>
    <property type="match status" value="1"/>
</dbReference>
<reference evidence="3" key="1">
    <citation type="submission" date="2020-07" db="EMBL/GenBank/DDBJ databases">
        <title>Koleobacter methoxysyntrophicus gen. nov., sp. nov., a novel anaerobic bacterium isolated from deep subsurface oil field and proposal of Koleobacterales ord. nov. in the phylum Firmicutes.</title>
        <authorList>
            <person name="Sakamoto S."/>
            <person name="Tamaki H."/>
        </authorList>
    </citation>
    <scope>NUCLEOTIDE SEQUENCE</scope>
    <source>
        <strain evidence="3">NRmbB1</strain>
    </source>
</reference>
<dbReference type="GO" id="GO:0006400">
    <property type="term" value="P:tRNA modification"/>
    <property type="evidence" value="ECO:0007669"/>
    <property type="project" value="UniProtKB-UniRule"/>
</dbReference>
<comment type="catalytic activity">
    <reaction evidence="2">
        <text>cytidine(34) in elongator tRNA(Met) + acetate + ATP = N(4)-acetylcytidine(34) in elongator tRNA(Met) + AMP + diphosphate</text>
        <dbReference type="Rhea" id="RHEA:58144"/>
        <dbReference type="Rhea" id="RHEA-COMP:10693"/>
        <dbReference type="Rhea" id="RHEA-COMP:10694"/>
        <dbReference type="ChEBI" id="CHEBI:30089"/>
        <dbReference type="ChEBI" id="CHEBI:30616"/>
        <dbReference type="ChEBI" id="CHEBI:33019"/>
        <dbReference type="ChEBI" id="CHEBI:74900"/>
        <dbReference type="ChEBI" id="CHEBI:82748"/>
        <dbReference type="ChEBI" id="CHEBI:456215"/>
    </reaction>
</comment>
<accession>A0A8A0RR20</accession>
<dbReference type="PANTHER" id="PTHR37825:SF1">
    <property type="entry name" value="TRNA(MET) CYTIDINE ACETATE LIGASE"/>
    <property type="match status" value="1"/>
</dbReference>
<gene>
    <name evidence="2" type="primary">tmcAL</name>
    <name evidence="3" type="ORF">H0A61_02218</name>
</gene>
<dbReference type="GO" id="GO:0005737">
    <property type="term" value="C:cytoplasm"/>
    <property type="evidence" value="ECO:0007669"/>
    <property type="project" value="UniProtKB-SubCell"/>
</dbReference>
<dbReference type="KEGG" id="kme:H0A61_02218"/>
<proteinExistence type="inferred from homology"/>
<dbReference type="PANTHER" id="PTHR37825">
    <property type="entry name" value="TRNA(MET) CYTIDINE ACETATE LIGASE"/>
    <property type="match status" value="1"/>
</dbReference>
<evidence type="ECO:0000313" key="3">
    <source>
        <dbReference type="EMBL" id="QSQ09837.1"/>
    </source>
</evidence>
<dbReference type="GO" id="GO:0016879">
    <property type="term" value="F:ligase activity, forming carbon-nitrogen bonds"/>
    <property type="evidence" value="ECO:0007669"/>
    <property type="project" value="UniProtKB-UniRule"/>
</dbReference>
<comment type="similarity">
    <text evidence="2">Belongs to the TmcAL family.</text>
</comment>
<feature type="binding site" evidence="2">
    <location>
        <begin position="197"/>
        <end position="198"/>
    </location>
    <ligand>
        <name>ATP</name>
        <dbReference type="ChEBI" id="CHEBI:30616"/>
    </ligand>
</feature>
<name>A0A8A0RR20_9FIRM</name>
<evidence type="ECO:0000313" key="4">
    <source>
        <dbReference type="Proteomes" id="UP000662904"/>
    </source>
</evidence>
<feature type="binding site" evidence="2">
    <location>
        <position position="172"/>
    </location>
    <ligand>
        <name>ATP</name>
        <dbReference type="ChEBI" id="CHEBI:30616"/>
    </ligand>
</feature>
<dbReference type="HAMAP" id="MF_01539">
    <property type="entry name" value="TmcAL"/>
    <property type="match status" value="1"/>
</dbReference>
<dbReference type="SUPFAM" id="SSF52374">
    <property type="entry name" value="Nucleotidylyl transferase"/>
    <property type="match status" value="1"/>
</dbReference>
<keyword evidence="2" id="KW-0820">tRNA-binding</keyword>
<sequence>MKVVGLVVEYNPFHFGHLYHLKKAKEISGATHVVCIMSGNFMQRGEPAIVNKWARAEMAIYQGADLVLELPVCYSLQTAQFFAYGAVSSLHLTGIADYLCFGSESGNLPLLKAIAGILLNEPEEFRWYLKSELNKGIPYPKAQANSLINYINKHTDFHLDEFDIHKLTHNPNNILGIEYLKALAVLNSPIEPISIKRIKADYHSDRIKGKIASATAIRKEIFCNNGLNVAKIVPKETFMILNREFSKGTGPISSENFYPFILYLLRRTSKEELLKVFDVSEGLENRIVRESFRCKSLSELITGIKTKRYTRTRIQRILFNFLLGINKNDVYESYQKGPQYLRVLGFSSKGKELISKMKITSRIPIITKAAHYKKIKSPFLKKMFEYDILATDIYSLAYKNPEKREQGRDFFMNPIILE</sequence>
<keyword evidence="2" id="KW-0436">Ligase</keyword>
<keyword evidence="4" id="KW-1185">Reference proteome</keyword>
<comment type="subcellular location">
    <subcellularLocation>
        <location evidence="2">Cytoplasm</location>
    </subcellularLocation>
</comment>
<organism evidence="3 4">
    <name type="scientific">Koleobacter methoxysyntrophicus</name>
    <dbReference type="NCBI Taxonomy" id="2751313"/>
    <lineage>
        <taxon>Bacteria</taxon>
        <taxon>Bacillati</taxon>
        <taxon>Bacillota</taxon>
        <taxon>Clostridia</taxon>
        <taxon>Koleobacterales</taxon>
        <taxon>Koleobacteraceae</taxon>
        <taxon>Koleobacter</taxon>
    </lineage>
</organism>
<keyword evidence="1 2" id="KW-0819">tRNA processing</keyword>
<dbReference type="Gene3D" id="3.40.50.620">
    <property type="entry name" value="HUPs"/>
    <property type="match status" value="1"/>
</dbReference>
<comment type="function">
    <text evidence="2">Catalyzes the formation of N(4)-acetylcytidine (ac(4)C) at the wobble position of elongator tRNA(Met), using acetate and ATP as substrates. First activates an acetate ion to form acetyladenylate (Ac-AMP) and then transfers the acetyl group to tRNA to form ac(4)C34.</text>
</comment>
<protein>
    <recommendedName>
        <fullName evidence="2">tRNA(Met) cytidine acetate ligase</fullName>
        <ecNumber evidence="2">6.3.4.-</ecNumber>
    </recommendedName>
</protein>
<evidence type="ECO:0000256" key="2">
    <source>
        <dbReference type="HAMAP-Rule" id="MF_01539"/>
    </source>
</evidence>
<dbReference type="RefSeq" id="WP_241755000.1">
    <property type="nucleotide sequence ID" value="NZ_CP059066.1"/>
</dbReference>
<keyword evidence="2" id="KW-0067">ATP-binding</keyword>
<evidence type="ECO:0000256" key="1">
    <source>
        <dbReference type="ARBA" id="ARBA00022694"/>
    </source>
</evidence>
<dbReference type="GO" id="GO:0005524">
    <property type="term" value="F:ATP binding"/>
    <property type="evidence" value="ECO:0007669"/>
    <property type="project" value="UniProtKB-KW"/>
</dbReference>
<feature type="binding site" evidence="2">
    <location>
        <begin position="7"/>
        <end position="20"/>
    </location>
    <ligand>
        <name>ATP</name>
        <dbReference type="ChEBI" id="CHEBI:30616"/>
    </ligand>
</feature>
<dbReference type="EC" id="6.3.4.-" evidence="2"/>
<dbReference type="Pfam" id="PF05636">
    <property type="entry name" value="HIGH_NTase1"/>
    <property type="match status" value="1"/>
</dbReference>
<dbReference type="Proteomes" id="UP000662904">
    <property type="component" value="Chromosome"/>
</dbReference>
<feature type="binding site" evidence="2">
    <location>
        <position position="102"/>
    </location>
    <ligand>
        <name>ATP</name>
        <dbReference type="ChEBI" id="CHEBI:30616"/>
    </ligand>
</feature>
<keyword evidence="2" id="KW-0547">Nucleotide-binding</keyword>